<evidence type="ECO:0000256" key="6">
    <source>
        <dbReference type="ARBA" id="ARBA00022777"/>
    </source>
</evidence>
<evidence type="ECO:0000313" key="11">
    <source>
        <dbReference type="Proteomes" id="UP001072034"/>
    </source>
</evidence>
<comment type="catalytic activity">
    <reaction evidence="1">
        <text>ATP + protein L-histidine = ADP + protein N-phospho-L-histidine.</text>
        <dbReference type="EC" id="2.7.13.3"/>
    </reaction>
</comment>
<dbReference type="GO" id="GO:0016301">
    <property type="term" value="F:kinase activity"/>
    <property type="evidence" value="ECO:0007669"/>
    <property type="project" value="UniProtKB-KW"/>
</dbReference>
<dbReference type="CDD" id="cd00082">
    <property type="entry name" value="HisKA"/>
    <property type="match status" value="1"/>
</dbReference>
<gene>
    <name evidence="10" type="ORF">OHJ16_08350</name>
</gene>
<dbReference type="SUPFAM" id="SSF55874">
    <property type="entry name" value="ATPase domain of HSP90 chaperone/DNA topoisomerase II/histidine kinase"/>
    <property type="match status" value="1"/>
</dbReference>
<keyword evidence="8" id="KW-0472">Membrane</keyword>
<dbReference type="PANTHER" id="PTHR43711">
    <property type="entry name" value="TWO-COMPONENT HISTIDINE KINASE"/>
    <property type="match status" value="1"/>
</dbReference>
<evidence type="ECO:0000259" key="9">
    <source>
        <dbReference type="PROSITE" id="PS50109"/>
    </source>
</evidence>
<name>A0ABT4I8I7_9ACTO</name>
<protein>
    <recommendedName>
        <fullName evidence="3">histidine kinase</fullName>
        <ecNumber evidence="3">2.7.13.3</ecNumber>
    </recommendedName>
</protein>
<feature type="domain" description="Histidine kinase" evidence="9">
    <location>
        <begin position="103"/>
        <end position="319"/>
    </location>
</feature>
<comment type="caution">
    <text evidence="10">The sequence shown here is derived from an EMBL/GenBank/DDBJ whole genome shotgun (WGS) entry which is preliminary data.</text>
</comment>
<proteinExistence type="predicted"/>
<keyword evidence="11" id="KW-1185">Reference proteome</keyword>
<comment type="subcellular location">
    <subcellularLocation>
        <location evidence="2">Cell membrane</location>
    </subcellularLocation>
</comment>
<dbReference type="InterPro" id="IPR004358">
    <property type="entry name" value="Sig_transdc_His_kin-like_C"/>
</dbReference>
<evidence type="ECO:0000313" key="10">
    <source>
        <dbReference type="EMBL" id="MCZ0858054.1"/>
    </source>
</evidence>
<dbReference type="SMART" id="SM00387">
    <property type="entry name" value="HATPase_c"/>
    <property type="match status" value="1"/>
</dbReference>
<dbReference type="InterPro" id="IPR005467">
    <property type="entry name" value="His_kinase_dom"/>
</dbReference>
<keyword evidence="6 10" id="KW-0418">Kinase</keyword>
<keyword evidence="8" id="KW-0812">Transmembrane</keyword>
<keyword evidence="5" id="KW-0808">Transferase</keyword>
<dbReference type="Pfam" id="PF02518">
    <property type="entry name" value="HATPase_c"/>
    <property type="match status" value="1"/>
</dbReference>
<dbReference type="CDD" id="cd00075">
    <property type="entry name" value="HATPase"/>
    <property type="match status" value="1"/>
</dbReference>
<dbReference type="EC" id="2.7.13.3" evidence="3"/>
<accession>A0ABT4I8I7</accession>
<dbReference type="Gene3D" id="3.30.565.10">
    <property type="entry name" value="Histidine kinase-like ATPase, C-terminal domain"/>
    <property type="match status" value="1"/>
</dbReference>
<dbReference type="PRINTS" id="PR00344">
    <property type="entry name" value="BCTRLSENSOR"/>
</dbReference>
<evidence type="ECO:0000256" key="5">
    <source>
        <dbReference type="ARBA" id="ARBA00022679"/>
    </source>
</evidence>
<evidence type="ECO:0000256" key="3">
    <source>
        <dbReference type="ARBA" id="ARBA00012438"/>
    </source>
</evidence>
<dbReference type="InterPro" id="IPR036097">
    <property type="entry name" value="HisK_dim/P_sf"/>
</dbReference>
<sequence length="326" mass="34380">MRRDGADRSSSEGGRPARRALAGWAVALGAAVVLTAVSWLLWGDLSLRVTASPALVVGEILAAALLVALAVAVGRRRREAALRRVRLQVQEEARMQHRQFLRRLDHELKNPLTAVRAAVADASRGASPAIAVNLEVVDAQSRRMSRLLTDLRKLAELEAAPLALEDVDLAETVQDAVTAVIEEAAGRGVAVRIRLDLPSAPWPLPHVRGDGDLLYSAVYNIVSNAAKYTPAGGAVEVRGREEGGAVTIEVADTGIGVPEREMGLVFRELGRAGNARALPGSGLGLPLVRTIAQRHGGNVGMASREGVGTRVWLVLPVAGPGPARVA</sequence>
<reference evidence="10" key="1">
    <citation type="submission" date="2022-10" db="EMBL/GenBank/DDBJ databases">
        <title>Genome sequence of Actinomyces israelii ATCC 10048.</title>
        <authorList>
            <person name="Watt R.M."/>
            <person name="Tong W.M."/>
        </authorList>
    </citation>
    <scope>NUCLEOTIDE SEQUENCE</scope>
    <source>
        <strain evidence="10">ATCC 10048</strain>
    </source>
</reference>
<dbReference type="InterPro" id="IPR003594">
    <property type="entry name" value="HATPase_dom"/>
</dbReference>
<keyword evidence="8" id="KW-1133">Transmembrane helix</keyword>
<dbReference type="RefSeq" id="WP_268917528.1">
    <property type="nucleotide sequence ID" value="NZ_CP124548.1"/>
</dbReference>
<dbReference type="Pfam" id="PF00512">
    <property type="entry name" value="HisKA"/>
    <property type="match status" value="1"/>
</dbReference>
<evidence type="ECO:0000256" key="2">
    <source>
        <dbReference type="ARBA" id="ARBA00004236"/>
    </source>
</evidence>
<dbReference type="PROSITE" id="PS50109">
    <property type="entry name" value="HIS_KIN"/>
    <property type="match status" value="1"/>
</dbReference>
<evidence type="ECO:0000256" key="7">
    <source>
        <dbReference type="ARBA" id="ARBA00023012"/>
    </source>
</evidence>
<evidence type="ECO:0000256" key="4">
    <source>
        <dbReference type="ARBA" id="ARBA00022553"/>
    </source>
</evidence>
<dbReference type="SMART" id="SM00388">
    <property type="entry name" value="HisKA"/>
    <property type="match status" value="1"/>
</dbReference>
<dbReference type="PANTHER" id="PTHR43711:SF1">
    <property type="entry name" value="HISTIDINE KINASE 1"/>
    <property type="match status" value="1"/>
</dbReference>
<organism evidence="10 11">
    <name type="scientific">Actinomyces israelii</name>
    <dbReference type="NCBI Taxonomy" id="1659"/>
    <lineage>
        <taxon>Bacteria</taxon>
        <taxon>Bacillati</taxon>
        <taxon>Actinomycetota</taxon>
        <taxon>Actinomycetes</taxon>
        <taxon>Actinomycetales</taxon>
        <taxon>Actinomycetaceae</taxon>
        <taxon>Actinomyces</taxon>
    </lineage>
</organism>
<dbReference type="Proteomes" id="UP001072034">
    <property type="component" value="Unassembled WGS sequence"/>
</dbReference>
<keyword evidence="7" id="KW-0902">Two-component regulatory system</keyword>
<dbReference type="InterPro" id="IPR036890">
    <property type="entry name" value="HATPase_C_sf"/>
</dbReference>
<dbReference type="InterPro" id="IPR003661">
    <property type="entry name" value="HisK_dim/P_dom"/>
</dbReference>
<dbReference type="EMBL" id="JAPTMY010000016">
    <property type="protein sequence ID" value="MCZ0858054.1"/>
    <property type="molecule type" value="Genomic_DNA"/>
</dbReference>
<dbReference type="SUPFAM" id="SSF47384">
    <property type="entry name" value="Homodimeric domain of signal transducing histidine kinase"/>
    <property type="match status" value="1"/>
</dbReference>
<dbReference type="Gene3D" id="1.10.287.130">
    <property type="match status" value="1"/>
</dbReference>
<dbReference type="InterPro" id="IPR050736">
    <property type="entry name" value="Sensor_HK_Regulatory"/>
</dbReference>
<evidence type="ECO:0000256" key="1">
    <source>
        <dbReference type="ARBA" id="ARBA00000085"/>
    </source>
</evidence>
<evidence type="ECO:0000256" key="8">
    <source>
        <dbReference type="SAM" id="Phobius"/>
    </source>
</evidence>
<keyword evidence="4" id="KW-0597">Phosphoprotein</keyword>
<feature type="transmembrane region" description="Helical" evidence="8">
    <location>
        <begin position="21"/>
        <end position="42"/>
    </location>
</feature>
<feature type="transmembrane region" description="Helical" evidence="8">
    <location>
        <begin position="54"/>
        <end position="74"/>
    </location>
</feature>